<dbReference type="EMBL" id="PFEF01000003">
    <property type="protein sequence ID" value="PJE64835.1"/>
    <property type="molecule type" value="Genomic_DNA"/>
</dbReference>
<evidence type="ECO:0000313" key="3">
    <source>
        <dbReference type="EMBL" id="PJE64835.1"/>
    </source>
</evidence>
<dbReference type="AlphaFoldDB" id="A0A2M8KY25"/>
<feature type="region of interest" description="Disordered" evidence="2">
    <location>
        <begin position="290"/>
        <end position="311"/>
    </location>
</feature>
<organism evidence="3 4">
    <name type="scientific">Candidatus Ryanbacteria bacterium CG10_big_fil_rev_8_21_14_0_10_43_42</name>
    <dbReference type="NCBI Taxonomy" id="1974864"/>
    <lineage>
        <taxon>Bacteria</taxon>
        <taxon>Candidatus Ryaniibacteriota</taxon>
    </lineage>
</organism>
<proteinExistence type="predicted"/>
<feature type="coiled-coil region" evidence="1">
    <location>
        <begin position="74"/>
        <end position="108"/>
    </location>
</feature>
<protein>
    <submittedName>
        <fullName evidence="3">Uncharacterized protein</fullName>
    </submittedName>
</protein>
<evidence type="ECO:0000313" key="4">
    <source>
        <dbReference type="Proteomes" id="UP000229098"/>
    </source>
</evidence>
<evidence type="ECO:0000256" key="2">
    <source>
        <dbReference type="SAM" id="MobiDB-lite"/>
    </source>
</evidence>
<accession>A0A2M8KY25</accession>
<sequence>MTSHAGAEQCSTITISKDNPTASEAWVSRTKTRWPGDQAVRQLNPGIDFHKLREGDTVTVPSYACEEEISIQKYRSMIARQREQEQKIKDLENVIVTLTQDNEQADMTSRETEKRVVDPKVVLQETELLSPSNNIGQLTTENTELKKAFIGARGSLVEKTTKTEVSVWPFLLFAVFGFTAGRYSKKGHSKKRQSQSRSNSLVGREDVRMFTPNFEPSGSHGEKREDLFAGAANADMFTVIGMNDGKKFIVPILHEGSLLIPNWPEKNWRAQKMNQKNARSVIARLFYPNDKKTNSGREDDKVVSLHGRKTA</sequence>
<name>A0A2M8KY25_9BACT</name>
<feature type="region of interest" description="Disordered" evidence="2">
    <location>
        <begin position="1"/>
        <end position="22"/>
    </location>
</feature>
<reference evidence="4" key="1">
    <citation type="submission" date="2017-09" db="EMBL/GenBank/DDBJ databases">
        <title>Depth-based differentiation of microbial function through sediment-hosted aquifers and enrichment of novel symbionts in the deep terrestrial subsurface.</title>
        <authorList>
            <person name="Probst A.J."/>
            <person name="Ladd B."/>
            <person name="Jarett J.K."/>
            <person name="Geller-Mcgrath D.E."/>
            <person name="Sieber C.M.K."/>
            <person name="Emerson J.B."/>
            <person name="Anantharaman K."/>
            <person name="Thomas B.C."/>
            <person name="Malmstrom R."/>
            <person name="Stieglmeier M."/>
            <person name="Klingl A."/>
            <person name="Woyke T."/>
            <person name="Ryan C.M."/>
            <person name="Banfield J.F."/>
        </authorList>
    </citation>
    <scope>NUCLEOTIDE SEQUENCE [LARGE SCALE GENOMIC DNA]</scope>
</reference>
<dbReference type="Proteomes" id="UP000229098">
    <property type="component" value="Unassembled WGS sequence"/>
</dbReference>
<comment type="caution">
    <text evidence="3">The sequence shown here is derived from an EMBL/GenBank/DDBJ whole genome shotgun (WGS) entry which is preliminary data.</text>
</comment>
<keyword evidence="1" id="KW-0175">Coiled coil</keyword>
<gene>
    <name evidence="3" type="ORF">COU90_01055</name>
</gene>
<evidence type="ECO:0000256" key="1">
    <source>
        <dbReference type="SAM" id="Coils"/>
    </source>
</evidence>
<feature type="compositionally biased region" description="Basic and acidic residues" evidence="2">
    <location>
        <begin position="290"/>
        <end position="303"/>
    </location>
</feature>